<gene>
    <name evidence="1" type="ORF">BVC80_9101g123</name>
</gene>
<protein>
    <submittedName>
        <fullName evidence="1">Uncharacterized protein</fullName>
    </submittedName>
</protein>
<dbReference type="OrthoDB" id="1514813at2759"/>
<accession>A0A200QGF9</accession>
<reference evidence="1 2" key="1">
    <citation type="journal article" date="2017" name="Mol. Plant">
        <title>The Genome of Medicinal Plant Macleaya cordata Provides New Insights into Benzylisoquinoline Alkaloids Metabolism.</title>
        <authorList>
            <person name="Liu X."/>
            <person name="Liu Y."/>
            <person name="Huang P."/>
            <person name="Ma Y."/>
            <person name="Qing Z."/>
            <person name="Tang Q."/>
            <person name="Cao H."/>
            <person name="Cheng P."/>
            <person name="Zheng Y."/>
            <person name="Yuan Z."/>
            <person name="Zhou Y."/>
            <person name="Liu J."/>
            <person name="Tang Z."/>
            <person name="Zhuo Y."/>
            <person name="Zhang Y."/>
            <person name="Yu L."/>
            <person name="Huang J."/>
            <person name="Yang P."/>
            <person name="Peng Q."/>
            <person name="Zhang J."/>
            <person name="Jiang W."/>
            <person name="Zhang Z."/>
            <person name="Lin K."/>
            <person name="Ro D.K."/>
            <person name="Chen X."/>
            <person name="Xiong X."/>
            <person name="Shang Y."/>
            <person name="Huang S."/>
            <person name="Zeng J."/>
        </authorList>
    </citation>
    <scope>NUCLEOTIDE SEQUENCE [LARGE SCALE GENOMIC DNA]</scope>
    <source>
        <strain evidence="2">cv. BLH2017</strain>
        <tissue evidence="1">Root</tissue>
    </source>
</reference>
<sequence length="59" mass="6299">MVIAFIGMGLNPVECAFGIELNHCTLARCVAECKKALQDKYLSAACVMGNQGKFCICLG</sequence>
<comment type="caution">
    <text evidence="1">The sequence shown here is derived from an EMBL/GenBank/DDBJ whole genome shotgun (WGS) entry which is preliminary data.</text>
</comment>
<dbReference type="OMA" id="PVECAFA"/>
<organism evidence="1 2">
    <name type="scientific">Macleaya cordata</name>
    <name type="common">Five-seeded plume-poppy</name>
    <name type="synonym">Bocconia cordata</name>
    <dbReference type="NCBI Taxonomy" id="56857"/>
    <lineage>
        <taxon>Eukaryota</taxon>
        <taxon>Viridiplantae</taxon>
        <taxon>Streptophyta</taxon>
        <taxon>Embryophyta</taxon>
        <taxon>Tracheophyta</taxon>
        <taxon>Spermatophyta</taxon>
        <taxon>Magnoliopsida</taxon>
        <taxon>Ranunculales</taxon>
        <taxon>Papaveraceae</taxon>
        <taxon>Papaveroideae</taxon>
        <taxon>Macleaya</taxon>
    </lineage>
</organism>
<evidence type="ECO:0000313" key="2">
    <source>
        <dbReference type="Proteomes" id="UP000195402"/>
    </source>
</evidence>
<name>A0A200QGF9_MACCD</name>
<keyword evidence="2" id="KW-1185">Reference proteome</keyword>
<dbReference type="EMBL" id="MVGT01002051">
    <property type="protein sequence ID" value="OVA09598.1"/>
    <property type="molecule type" value="Genomic_DNA"/>
</dbReference>
<dbReference type="InParanoid" id="A0A200QGF9"/>
<dbReference type="Proteomes" id="UP000195402">
    <property type="component" value="Unassembled WGS sequence"/>
</dbReference>
<evidence type="ECO:0000313" key="1">
    <source>
        <dbReference type="EMBL" id="OVA09598.1"/>
    </source>
</evidence>
<dbReference type="AlphaFoldDB" id="A0A200QGF9"/>
<proteinExistence type="predicted"/>